<reference evidence="1" key="2">
    <citation type="submission" date="2020-05" db="EMBL/GenBank/DDBJ databases">
        <authorList>
            <person name="Kim H.-S."/>
            <person name="Proctor R.H."/>
            <person name="Brown D.W."/>
        </authorList>
    </citation>
    <scope>NUCLEOTIDE SEQUENCE</scope>
    <source>
        <strain evidence="1">NRRL 45417</strain>
    </source>
</reference>
<sequence length="419" mass="48179">MPAVASFSSISDLIKKFLGAFGDMEAFLGPSTCQILEHEPLCTSCSMDDLISRTDPCVTRPMALLDDRWRRMHNFEPPGGHMRRDRGLLSSSQLLQELRKNRYGCISETDAAKRLLYVFNPDCWVIVALASTASSVQATFLADLIYKYLGSRTALGIHRPMRGLLIFGFEFHLQFYVWCEGGPQFHDFRKERNGKPLRQSRQPYHLKQGDKNEPQVHIYETQVSCLIACIDEDSWVAYQFVDTYYQGDKPLEQGEQHGLKPDPLTGVLFDGNFPIWTTREYFLLVYECRLKQVRHAMHNLVARLLLRLEPYDMAAFSGERIVESIAQKKLTQRILNEANRFLPQTIHSICKAIEVWDRFSRRDLAYFSDIMKSDSKKNPIPSVKVVTVILKHIDALRDLQRRAKEQGDLCAGLARKVCH</sequence>
<dbReference type="Proteomes" id="UP000604273">
    <property type="component" value="Unassembled WGS sequence"/>
</dbReference>
<comment type="caution">
    <text evidence="1">The sequence shown here is derived from an EMBL/GenBank/DDBJ whole genome shotgun (WGS) entry which is preliminary data.</text>
</comment>
<dbReference type="EMBL" id="JABFAI010000151">
    <property type="protein sequence ID" value="KAF4952736.1"/>
    <property type="molecule type" value="Genomic_DNA"/>
</dbReference>
<keyword evidence="2" id="KW-1185">Reference proteome</keyword>
<dbReference type="OrthoDB" id="10071171at2759"/>
<evidence type="ECO:0000313" key="2">
    <source>
        <dbReference type="Proteomes" id="UP000604273"/>
    </source>
</evidence>
<name>A0A8H4T7F2_9HYPO</name>
<reference evidence="1" key="1">
    <citation type="journal article" date="2020" name="BMC Genomics">
        <title>Correction to: Identification and distribution of gene clusters required for synthesis of sphingolipid metabolism inhibitors in diverse species of the filamentous fungus Fusarium.</title>
        <authorList>
            <person name="Kim H.S."/>
            <person name="Lohmar J.M."/>
            <person name="Busman M."/>
            <person name="Brown D.W."/>
            <person name="Naumann T.A."/>
            <person name="Divon H.H."/>
            <person name="Lysoe E."/>
            <person name="Uhlig S."/>
            <person name="Proctor R.H."/>
        </authorList>
    </citation>
    <scope>NUCLEOTIDE SEQUENCE</scope>
    <source>
        <strain evidence="1">NRRL 45417</strain>
    </source>
</reference>
<accession>A0A8H4T7F2</accession>
<protein>
    <submittedName>
        <fullName evidence="1">Uncharacterized protein</fullName>
    </submittedName>
</protein>
<proteinExistence type="predicted"/>
<dbReference type="AlphaFoldDB" id="A0A8H4T7F2"/>
<gene>
    <name evidence="1" type="ORF">FGADI_6488</name>
</gene>
<evidence type="ECO:0000313" key="1">
    <source>
        <dbReference type="EMBL" id="KAF4952736.1"/>
    </source>
</evidence>
<organism evidence="1 2">
    <name type="scientific">Fusarium gaditjirri</name>
    <dbReference type="NCBI Taxonomy" id="282569"/>
    <lineage>
        <taxon>Eukaryota</taxon>
        <taxon>Fungi</taxon>
        <taxon>Dikarya</taxon>
        <taxon>Ascomycota</taxon>
        <taxon>Pezizomycotina</taxon>
        <taxon>Sordariomycetes</taxon>
        <taxon>Hypocreomycetidae</taxon>
        <taxon>Hypocreales</taxon>
        <taxon>Nectriaceae</taxon>
        <taxon>Fusarium</taxon>
        <taxon>Fusarium nisikadoi species complex</taxon>
    </lineage>
</organism>